<dbReference type="OrthoDB" id="2055370at2"/>
<keyword evidence="3" id="KW-1185">Reference proteome</keyword>
<dbReference type="Proteomes" id="UP000306985">
    <property type="component" value="Unassembled WGS sequence"/>
</dbReference>
<accession>A0A4U6Q931</accession>
<feature type="domain" description="GCVT N-terminal" evidence="1">
    <location>
        <begin position="48"/>
        <end position="258"/>
    </location>
</feature>
<dbReference type="Gene3D" id="3.30.1360.120">
    <property type="entry name" value="Probable tRNA modification gtpase trme, domain 1"/>
    <property type="match status" value="1"/>
</dbReference>
<dbReference type="PANTHER" id="PTHR43757:SF2">
    <property type="entry name" value="AMINOMETHYLTRANSFERASE, MITOCHONDRIAL"/>
    <property type="match status" value="1"/>
</dbReference>
<dbReference type="SUPFAM" id="SSF103025">
    <property type="entry name" value="Folate-binding domain"/>
    <property type="match status" value="1"/>
</dbReference>
<comment type="caution">
    <text evidence="2">The sequence shown here is derived from an EMBL/GenBank/DDBJ whole genome shotgun (WGS) entry which is preliminary data.</text>
</comment>
<dbReference type="AlphaFoldDB" id="A0A4U6Q931"/>
<dbReference type="PANTHER" id="PTHR43757">
    <property type="entry name" value="AMINOMETHYLTRANSFERASE"/>
    <property type="match status" value="1"/>
</dbReference>
<evidence type="ECO:0000313" key="3">
    <source>
        <dbReference type="Proteomes" id="UP000306985"/>
    </source>
</evidence>
<dbReference type="InterPro" id="IPR027266">
    <property type="entry name" value="TrmE/GcvT-like"/>
</dbReference>
<dbReference type="Pfam" id="PF01571">
    <property type="entry name" value="GCV_T"/>
    <property type="match status" value="1"/>
</dbReference>
<keyword evidence="2" id="KW-0808">Transferase</keyword>
<name>A0A4U6Q931_9ACTN</name>
<sequence length="477" mass="52403">MSVAGGATPESLQQLIDRTPDLVEHFSNDAPAPHFARSGSRSAAFIPPAFTNWRDEQTAWDETAALFHQSHHMPELFLSGPDALRLLEHLGINSVANFTTDRAKQYVVCAPSGHVIGDCIAYRLGEDRFELVSGMPLQDWVAFNAETGDWDVEVVRDAPSNINPTGGRTNFRFQLDGPAAQDIFREVVEGELPEIGFFRTATVKIAGVDVLVLRHGMAGHRGVELSGPFAHENRVRDAILEVGARHGIKPVGTSAYFSTPLSNAWMAYPVPAIFTADELRGFREWLPGDGWEARTELGGSFRSPNIEDYYATPYDLGYGNIVKFDHDFVGREALEAITPEQRRTKVSLVWNREDVAKVLASQFGPGPRYKSIEMPVAYYAWNQFDEVRSTAGEFAGVSCHAGYLNPEGELLSLAMLHHGHATIGDEVVLTWGEPDGGSRKPQVERHEQTTIRATVAPAPYASSVQNMMRAGATAVKA</sequence>
<organism evidence="2 3">
    <name type="scientific">Nakamurella flava</name>
    <dbReference type="NCBI Taxonomy" id="2576308"/>
    <lineage>
        <taxon>Bacteria</taxon>
        <taxon>Bacillati</taxon>
        <taxon>Actinomycetota</taxon>
        <taxon>Actinomycetes</taxon>
        <taxon>Nakamurellales</taxon>
        <taxon>Nakamurellaceae</taxon>
        <taxon>Nakamurella</taxon>
    </lineage>
</organism>
<dbReference type="InterPro" id="IPR028896">
    <property type="entry name" value="GcvT/YgfZ/DmdA"/>
</dbReference>
<protein>
    <submittedName>
        <fullName evidence="2">Aminomethyl transferase family protein</fullName>
    </submittedName>
</protein>
<dbReference type="InterPro" id="IPR006222">
    <property type="entry name" value="GCVT_N"/>
</dbReference>
<reference evidence="2 3" key="1">
    <citation type="submission" date="2019-05" db="EMBL/GenBank/DDBJ databases">
        <title>Nakamurella sp. N5BH11, whole genome shotgun sequence.</title>
        <authorList>
            <person name="Tuo L."/>
        </authorList>
    </citation>
    <scope>NUCLEOTIDE SEQUENCE [LARGE SCALE GENOMIC DNA]</scope>
    <source>
        <strain evidence="2 3">N5BH11</strain>
    </source>
</reference>
<proteinExistence type="predicted"/>
<gene>
    <name evidence="2" type="ORF">FDO65_20760</name>
</gene>
<evidence type="ECO:0000259" key="1">
    <source>
        <dbReference type="Pfam" id="PF01571"/>
    </source>
</evidence>
<evidence type="ECO:0000313" key="2">
    <source>
        <dbReference type="EMBL" id="TKV56390.1"/>
    </source>
</evidence>
<dbReference type="RefSeq" id="WP_137451659.1">
    <property type="nucleotide sequence ID" value="NZ_SZZH01000007.1"/>
</dbReference>
<dbReference type="GO" id="GO:0016740">
    <property type="term" value="F:transferase activity"/>
    <property type="evidence" value="ECO:0007669"/>
    <property type="project" value="UniProtKB-KW"/>
</dbReference>
<dbReference type="EMBL" id="SZZH01000007">
    <property type="protein sequence ID" value="TKV56390.1"/>
    <property type="molecule type" value="Genomic_DNA"/>
</dbReference>